<dbReference type="SUPFAM" id="SSF47095">
    <property type="entry name" value="HMG-box"/>
    <property type="match status" value="1"/>
</dbReference>
<keyword evidence="3" id="KW-1185">Reference proteome</keyword>
<proteinExistence type="predicted"/>
<evidence type="ECO:0000313" key="3">
    <source>
        <dbReference type="Proteomes" id="UP000053257"/>
    </source>
</evidence>
<dbReference type="InterPro" id="IPR036910">
    <property type="entry name" value="HMG_box_dom_sf"/>
</dbReference>
<organism evidence="2 3">
    <name type="scientific">Phlebiopsis gigantea (strain 11061_1 CR5-6)</name>
    <name type="common">White-rot fungus</name>
    <name type="synonym">Peniophora gigantea</name>
    <dbReference type="NCBI Taxonomy" id="745531"/>
    <lineage>
        <taxon>Eukaryota</taxon>
        <taxon>Fungi</taxon>
        <taxon>Dikarya</taxon>
        <taxon>Basidiomycota</taxon>
        <taxon>Agaricomycotina</taxon>
        <taxon>Agaricomycetes</taxon>
        <taxon>Polyporales</taxon>
        <taxon>Phanerochaetaceae</taxon>
        <taxon>Phlebiopsis</taxon>
    </lineage>
</organism>
<feature type="compositionally biased region" description="Pro residues" evidence="1">
    <location>
        <begin position="369"/>
        <end position="378"/>
    </location>
</feature>
<feature type="region of interest" description="Disordered" evidence="1">
    <location>
        <begin position="365"/>
        <end position="430"/>
    </location>
</feature>
<dbReference type="CDD" id="cd00084">
    <property type="entry name" value="HMG-box_SF"/>
    <property type="match status" value="1"/>
</dbReference>
<evidence type="ECO:0000313" key="2">
    <source>
        <dbReference type="EMBL" id="KIP06429.1"/>
    </source>
</evidence>
<evidence type="ECO:0000256" key="1">
    <source>
        <dbReference type="SAM" id="MobiDB-lite"/>
    </source>
</evidence>
<accession>A0A0C3NN00</accession>
<feature type="region of interest" description="Disordered" evidence="1">
    <location>
        <begin position="442"/>
        <end position="465"/>
    </location>
</feature>
<dbReference type="Proteomes" id="UP000053257">
    <property type="component" value="Unassembled WGS sequence"/>
</dbReference>
<reference evidence="2 3" key="1">
    <citation type="journal article" date="2014" name="PLoS Genet.">
        <title>Analysis of the Phlebiopsis gigantea genome, transcriptome and secretome provides insight into its pioneer colonization strategies of wood.</title>
        <authorList>
            <person name="Hori C."/>
            <person name="Ishida T."/>
            <person name="Igarashi K."/>
            <person name="Samejima M."/>
            <person name="Suzuki H."/>
            <person name="Master E."/>
            <person name="Ferreira P."/>
            <person name="Ruiz-Duenas F.J."/>
            <person name="Held B."/>
            <person name="Canessa P."/>
            <person name="Larrondo L.F."/>
            <person name="Schmoll M."/>
            <person name="Druzhinina I.S."/>
            <person name="Kubicek C.P."/>
            <person name="Gaskell J.A."/>
            <person name="Kersten P."/>
            <person name="St John F."/>
            <person name="Glasner J."/>
            <person name="Sabat G."/>
            <person name="Splinter BonDurant S."/>
            <person name="Syed K."/>
            <person name="Yadav J."/>
            <person name="Mgbeahuruike A.C."/>
            <person name="Kovalchuk A."/>
            <person name="Asiegbu F.O."/>
            <person name="Lackner G."/>
            <person name="Hoffmeister D."/>
            <person name="Rencoret J."/>
            <person name="Gutierrez A."/>
            <person name="Sun H."/>
            <person name="Lindquist E."/>
            <person name="Barry K."/>
            <person name="Riley R."/>
            <person name="Grigoriev I.V."/>
            <person name="Henrissat B."/>
            <person name="Kues U."/>
            <person name="Berka R.M."/>
            <person name="Martinez A.T."/>
            <person name="Covert S.F."/>
            <person name="Blanchette R.A."/>
            <person name="Cullen D."/>
        </authorList>
    </citation>
    <scope>NUCLEOTIDE SEQUENCE [LARGE SCALE GENOMIC DNA]</scope>
    <source>
        <strain evidence="2 3">11061_1 CR5-6</strain>
    </source>
</reference>
<dbReference type="EMBL" id="KN840518">
    <property type="protein sequence ID" value="KIP06429.1"/>
    <property type="molecule type" value="Genomic_DNA"/>
</dbReference>
<gene>
    <name evidence="2" type="ORF">PHLGIDRAFT_460869</name>
</gene>
<dbReference type="HOGENOM" id="CLU_493553_0_0_1"/>
<feature type="compositionally biased region" description="Basic residues" evidence="1">
    <location>
        <begin position="196"/>
        <end position="208"/>
    </location>
</feature>
<feature type="region of interest" description="Disordered" evidence="1">
    <location>
        <begin position="171"/>
        <end position="220"/>
    </location>
</feature>
<dbReference type="AlphaFoldDB" id="A0A0C3NN00"/>
<dbReference type="Gene3D" id="1.10.30.10">
    <property type="entry name" value="High mobility group box domain"/>
    <property type="match status" value="1"/>
</dbReference>
<feature type="compositionally biased region" description="Low complexity" evidence="1">
    <location>
        <begin position="418"/>
        <end position="430"/>
    </location>
</feature>
<feature type="compositionally biased region" description="Low complexity" evidence="1">
    <location>
        <begin position="442"/>
        <end position="462"/>
    </location>
</feature>
<sequence length="552" mass="60168">MSALARVQRLVSLVYIGSHSPAPFSTVSHMHTSLVTFTGSLLSSPEPIPKELDRKLSIVDLQPYTTLAGDYPTTYNRISQSTHRPAWYRNHPDRNRLVVPVPNSFLLFRHHITSALKLKHPGNSEELYLKVISLLWSSVEDNVKMPYEQAVRVQKIQRDIIWKATPGAVSTLDRSRSSQGKHPLSKIREPPVNKGRQMRSKQSKRGKPVVHGASTSLGHELSANHMAQVKALRVPETGFAHEDASGHLNASSAHGTALELYPPPTASFTPTDTNSALQAWINSFGMPSDSVQPVHAVSPDRHAAPYPTYYSTAGYTQPRMGPHHNIRSNLLVQSNAHLRMYSPANLSSMGPAYAAAPTTASGGPWGFHPFPPLPPHPNGPATTSPIPPFTHTPSPNSGHRDVSPLRIPGSGSRHMYESSPSSSTGTHLSPWSNSSMSMYSTPASDFQSLPGSSSNSPYTSPSQHDAHSFEAWAPYGEQAAFTGMPAYESRVFRDGLGLYVDGVGPLRTQQNWRSDLDGHIESLVGEDVFNTLDPTLSMSPIGFQLNGNAYLP</sequence>
<name>A0A0C3NN00_PHLG1</name>
<protein>
    <submittedName>
        <fullName evidence="2">Uncharacterized protein</fullName>
    </submittedName>
</protein>